<evidence type="ECO:0000256" key="4">
    <source>
        <dbReference type="ARBA" id="ARBA00023002"/>
    </source>
</evidence>
<name>A0A4R6Z4A4_9GAMM</name>
<dbReference type="PANTHER" id="PTHR11237">
    <property type="entry name" value="COENZYME Q10 BIOSYNTHESIS PROTEIN 7"/>
    <property type="match status" value="1"/>
</dbReference>
<dbReference type="PANTHER" id="PTHR11237:SF4">
    <property type="entry name" value="5-DEMETHOXYUBIQUINONE HYDROXYLASE, MITOCHONDRIAL"/>
    <property type="match status" value="1"/>
</dbReference>
<evidence type="ECO:0000256" key="5">
    <source>
        <dbReference type="ARBA" id="ARBA00023004"/>
    </source>
</evidence>
<dbReference type="GO" id="GO:0046872">
    <property type="term" value="F:metal ion binding"/>
    <property type="evidence" value="ECO:0007669"/>
    <property type="project" value="UniProtKB-KW"/>
</dbReference>
<gene>
    <name evidence="8" type="ORF">DFR29_10338</name>
</gene>
<protein>
    <submittedName>
        <fullName evidence="8">Ubiquinone biosynthesis monooxygenase Coq7</fullName>
    </submittedName>
</protein>
<keyword evidence="9" id="KW-1185">Reference proteome</keyword>
<dbReference type="CDD" id="cd01042">
    <property type="entry name" value="DMQH"/>
    <property type="match status" value="1"/>
</dbReference>
<accession>A0A4R6Z4A4</accession>
<keyword evidence="2" id="KW-0831">Ubiquinone biosynthesis</keyword>
<sequence length="178" mass="19955">MPSTAWPADIQRTLRVNQSGEFGAIGIYQAQRWLARLTWPQGIALIDEMLAHEREHLAIFSTLLQRRGIRSCYALRLWRVGGWLLGTVTGLFGRNGILACTQSVETTVLQHLAEQRERIGARDAELIAAIDAIEAQEREHRDHGAAMARAPSLPLPLRLIRRLAAQATEAAIRLSMRF</sequence>
<evidence type="ECO:0000256" key="6">
    <source>
        <dbReference type="ARBA" id="ARBA00023033"/>
    </source>
</evidence>
<evidence type="ECO:0000256" key="2">
    <source>
        <dbReference type="ARBA" id="ARBA00022688"/>
    </source>
</evidence>
<comment type="pathway">
    <text evidence="1">Cofactor biosynthesis; ubiquinone biosynthesis.</text>
</comment>
<dbReference type="AlphaFoldDB" id="A0A4R6Z4A4"/>
<reference evidence="8 9" key="1">
    <citation type="submission" date="2019-03" db="EMBL/GenBank/DDBJ databases">
        <title>Genomic Encyclopedia of Type Strains, Phase IV (KMG-IV): sequencing the most valuable type-strain genomes for metagenomic binning, comparative biology and taxonomic classification.</title>
        <authorList>
            <person name="Goeker M."/>
        </authorList>
    </citation>
    <scope>NUCLEOTIDE SEQUENCE [LARGE SCALE GENOMIC DNA]</scope>
    <source>
        <strain evidence="8 9">DSM 21667</strain>
    </source>
</reference>
<keyword evidence="6 8" id="KW-0503">Monooxygenase</keyword>
<evidence type="ECO:0000313" key="8">
    <source>
        <dbReference type="EMBL" id="TDR46507.1"/>
    </source>
</evidence>
<dbReference type="InterPro" id="IPR011566">
    <property type="entry name" value="Ubq_synth_Coq7"/>
</dbReference>
<dbReference type="OrthoDB" id="7559360at2"/>
<evidence type="ECO:0000256" key="3">
    <source>
        <dbReference type="ARBA" id="ARBA00022723"/>
    </source>
</evidence>
<dbReference type="RefSeq" id="WP_133817647.1">
    <property type="nucleotide sequence ID" value="NZ_SNZH01000003.1"/>
</dbReference>
<dbReference type="InterPro" id="IPR009078">
    <property type="entry name" value="Ferritin-like_SF"/>
</dbReference>
<organism evidence="8 9">
    <name type="scientific">Tahibacter aquaticus</name>
    <dbReference type="NCBI Taxonomy" id="520092"/>
    <lineage>
        <taxon>Bacteria</taxon>
        <taxon>Pseudomonadati</taxon>
        <taxon>Pseudomonadota</taxon>
        <taxon>Gammaproteobacteria</taxon>
        <taxon>Lysobacterales</taxon>
        <taxon>Rhodanobacteraceae</taxon>
        <taxon>Tahibacter</taxon>
    </lineage>
</organism>
<keyword evidence="7" id="KW-0472">Membrane</keyword>
<evidence type="ECO:0000256" key="1">
    <source>
        <dbReference type="ARBA" id="ARBA00004749"/>
    </source>
</evidence>
<proteinExistence type="predicted"/>
<dbReference type="GO" id="GO:0008682">
    <property type="term" value="F:3-demethoxyubiquinol 3-hydroxylase activity"/>
    <property type="evidence" value="ECO:0007669"/>
    <property type="project" value="TreeGrafter"/>
</dbReference>
<keyword evidence="8" id="KW-0830">Ubiquinone</keyword>
<dbReference type="EMBL" id="SNZH01000003">
    <property type="protein sequence ID" value="TDR46507.1"/>
    <property type="molecule type" value="Genomic_DNA"/>
</dbReference>
<keyword evidence="5" id="KW-0408">Iron</keyword>
<keyword evidence="3" id="KW-0479">Metal-binding</keyword>
<evidence type="ECO:0000313" key="9">
    <source>
        <dbReference type="Proteomes" id="UP000295293"/>
    </source>
</evidence>
<dbReference type="Pfam" id="PF03232">
    <property type="entry name" value="COQ7"/>
    <property type="match status" value="1"/>
</dbReference>
<dbReference type="SUPFAM" id="SSF47240">
    <property type="entry name" value="Ferritin-like"/>
    <property type="match status" value="1"/>
</dbReference>
<keyword evidence="4" id="KW-0560">Oxidoreductase</keyword>
<comment type="caution">
    <text evidence="8">The sequence shown here is derived from an EMBL/GenBank/DDBJ whole genome shotgun (WGS) entry which is preliminary data.</text>
</comment>
<dbReference type="Proteomes" id="UP000295293">
    <property type="component" value="Unassembled WGS sequence"/>
</dbReference>
<dbReference type="GO" id="GO:0006744">
    <property type="term" value="P:ubiquinone biosynthetic process"/>
    <property type="evidence" value="ECO:0007669"/>
    <property type="project" value="UniProtKB-KW"/>
</dbReference>
<evidence type="ECO:0000256" key="7">
    <source>
        <dbReference type="ARBA" id="ARBA00023136"/>
    </source>
</evidence>